<name>A0AAE0EAF5_9ROSI</name>
<sequence length="473" mass="53319">MAATNIIWSVSIKMLDDAAKSRTGKQIITGNGKPSDLAVQTSPESSLITAYDLVRFNLILVIGSIIPELACEKIQGGYTLLHLACILGDVDMVRALVGLGFDRLHYEKDHYFSMTPLHMAVVHGRLDVISVLLSACPDSIKQLTSELRTVFHLAVECFLPDVFAVLWEEAKKLDKDYLLYRVDCKGNSLLHCAVFNNQLRIVEMCLTDQRWITGHGFAMWVNTTNIEGDTAMDLYNKIPDPDSETHRIGCILYVASQRERHSLSSPSPSSRALETNTEHLAVLAIFIGLAFAVICALPSFFPKDGWVAIPLVFEFKDALYGELPLIFYLMFFITILFTTSAGFLIVLLYSLPCRTVMLLGGISTFFLYLLLTHYIMPKFFVRAGSLLVPSYYFMWVLILVFIFTGALIIHLGNYLMLLSYNHAKLLLFQRPPSNQSYDDQEMVLLTTFAVVESFLGRRGGTKFEEKIENWLNE</sequence>
<evidence type="ECO:0000256" key="3">
    <source>
        <dbReference type="PROSITE-ProRule" id="PRU00023"/>
    </source>
</evidence>
<proteinExistence type="predicted"/>
<reference evidence="5" key="1">
    <citation type="journal article" date="2023" name="Plant J.">
        <title>Genome sequences and population genomics provide insights into the demographic history, inbreeding, and mutation load of two 'living fossil' tree species of Dipteronia.</title>
        <authorList>
            <person name="Feng Y."/>
            <person name="Comes H.P."/>
            <person name="Chen J."/>
            <person name="Zhu S."/>
            <person name="Lu R."/>
            <person name="Zhang X."/>
            <person name="Li P."/>
            <person name="Qiu J."/>
            <person name="Olsen K.M."/>
            <person name="Qiu Y."/>
        </authorList>
    </citation>
    <scope>NUCLEOTIDE SEQUENCE</scope>
    <source>
        <strain evidence="5">NBL</strain>
    </source>
</reference>
<dbReference type="InterPro" id="IPR002110">
    <property type="entry name" value="Ankyrin_rpt"/>
</dbReference>
<dbReference type="PROSITE" id="PS50297">
    <property type="entry name" value="ANK_REP_REGION"/>
    <property type="match status" value="2"/>
</dbReference>
<evidence type="ECO:0000256" key="2">
    <source>
        <dbReference type="ARBA" id="ARBA00023043"/>
    </source>
</evidence>
<dbReference type="SUPFAM" id="SSF48403">
    <property type="entry name" value="Ankyrin repeat"/>
    <property type="match status" value="1"/>
</dbReference>
<evidence type="ECO:0000256" key="4">
    <source>
        <dbReference type="SAM" id="Phobius"/>
    </source>
</evidence>
<feature type="repeat" description="ANK" evidence="3">
    <location>
        <begin position="76"/>
        <end position="102"/>
    </location>
</feature>
<feature type="repeat" description="ANK" evidence="3">
    <location>
        <begin position="112"/>
        <end position="134"/>
    </location>
</feature>
<keyword evidence="4" id="KW-0472">Membrane</keyword>
<dbReference type="PROSITE" id="PS50088">
    <property type="entry name" value="ANK_REPEAT"/>
    <property type="match status" value="2"/>
</dbReference>
<comment type="caution">
    <text evidence="5">The sequence shown here is derived from an EMBL/GenBank/DDBJ whole genome shotgun (WGS) entry which is preliminary data.</text>
</comment>
<dbReference type="Pfam" id="PF12796">
    <property type="entry name" value="Ank_2"/>
    <property type="match status" value="1"/>
</dbReference>
<feature type="transmembrane region" description="Helical" evidence="4">
    <location>
        <begin position="356"/>
        <end position="376"/>
    </location>
</feature>
<dbReference type="SMART" id="SM00248">
    <property type="entry name" value="ANK"/>
    <property type="match status" value="4"/>
</dbReference>
<keyword evidence="6" id="KW-1185">Reference proteome</keyword>
<dbReference type="InterPro" id="IPR036770">
    <property type="entry name" value="Ankyrin_rpt-contain_sf"/>
</dbReference>
<dbReference type="EMBL" id="JANJYJ010000004">
    <property type="protein sequence ID" value="KAK3221153.1"/>
    <property type="molecule type" value="Genomic_DNA"/>
</dbReference>
<keyword evidence="4" id="KW-0812">Transmembrane</keyword>
<dbReference type="PANTHER" id="PTHR24186:SF38">
    <property type="entry name" value="ANKYRIN REPEAT FAMILY PROTEIN"/>
    <property type="match status" value="1"/>
</dbReference>
<organism evidence="5 6">
    <name type="scientific">Dipteronia sinensis</name>
    <dbReference type="NCBI Taxonomy" id="43782"/>
    <lineage>
        <taxon>Eukaryota</taxon>
        <taxon>Viridiplantae</taxon>
        <taxon>Streptophyta</taxon>
        <taxon>Embryophyta</taxon>
        <taxon>Tracheophyta</taxon>
        <taxon>Spermatophyta</taxon>
        <taxon>Magnoliopsida</taxon>
        <taxon>eudicotyledons</taxon>
        <taxon>Gunneridae</taxon>
        <taxon>Pentapetalae</taxon>
        <taxon>rosids</taxon>
        <taxon>malvids</taxon>
        <taxon>Sapindales</taxon>
        <taxon>Sapindaceae</taxon>
        <taxon>Hippocastanoideae</taxon>
        <taxon>Acereae</taxon>
        <taxon>Dipteronia</taxon>
    </lineage>
</organism>
<evidence type="ECO:0000313" key="5">
    <source>
        <dbReference type="EMBL" id="KAK3221153.1"/>
    </source>
</evidence>
<feature type="transmembrane region" description="Helical" evidence="4">
    <location>
        <begin position="325"/>
        <end position="349"/>
    </location>
</feature>
<dbReference type="AlphaFoldDB" id="A0AAE0EAF5"/>
<dbReference type="PANTHER" id="PTHR24186">
    <property type="entry name" value="PROTEIN PHOSPHATASE 1 REGULATORY SUBUNIT"/>
    <property type="match status" value="1"/>
</dbReference>
<evidence type="ECO:0000313" key="6">
    <source>
        <dbReference type="Proteomes" id="UP001281410"/>
    </source>
</evidence>
<feature type="transmembrane region" description="Helical" evidence="4">
    <location>
        <begin position="280"/>
        <end position="301"/>
    </location>
</feature>
<dbReference type="Gene3D" id="1.25.40.20">
    <property type="entry name" value="Ankyrin repeat-containing domain"/>
    <property type="match status" value="1"/>
</dbReference>
<keyword evidence="1" id="KW-0677">Repeat</keyword>
<gene>
    <name evidence="5" type="ORF">Dsin_015123</name>
</gene>
<dbReference type="GO" id="GO:0005886">
    <property type="term" value="C:plasma membrane"/>
    <property type="evidence" value="ECO:0007669"/>
    <property type="project" value="TreeGrafter"/>
</dbReference>
<dbReference type="Proteomes" id="UP001281410">
    <property type="component" value="Unassembled WGS sequence"/>
</dbReference>
<feature type="transmembrane region" description="Helical" evidence="4">
    <location>
        <begin position="392"/>
        <end position="417"/>
    </location>
</feature>
<keyword evidence="2 3" id="KW-0040">ANK repeat</keyword>
<evidence type="ECO:0000256" key="1">
    <source>
        <dbReference type="ARBA" id="ARBA00022737"/>
    </source>
</evidence>
<protein>
    <submittedName>
        <fullName evidence="5">Uncharacterized protein</fullName>
    </submittedName>
</protein>
<accession>A0AAE0EAF5</accession>
<keyword evidence="4" id="KW-1133">Transmembrane helix</keyword>